<keyword evidence="1" id="KW-0472">Membrane</keyword>
<proteinExistence type="predicted"/>
<dbReference type="Gene3D" id="3.30.700.10">
    <property type="entry name" value="Glycoprotein, Type 4 Pilin"/>
    <property type="match status" value="1"/>
</dbReference>
<dbReference type="InterPro" id="IPR012902">
    <property type="entry name" value="N_methyl_site"/>
</dbReference>
<protein>
    <submittedName>
        <fullName evidence="2">MSHA pilin protein MshA</fullName>
    </submittedName>
</protein>
<dbReference type="EMBL" id="BPNL01000055">
    <property type="protein sequence ID" value="GJA56168.1"/>
    <property type="molecule type" value="Genomic_DNA"/>
</dbReference>
<comment type="caution">
    <text evidence="2">The sequence shown here is derived from an EMBL/GenBank/DDBJ whole genome shotgun (WGS) entry which is preliminary data.</text>
</comment>
<dbReference type="SUPFAM" id="SSF54523">
    <property type="entry name" value="Pili subunits"/>
    <property type="match status" value="1"/>
</dbReference>
<dbReference type="PANTHER" id="PTHR30093">
    <property type="entry name" value="GENERAL SECRETION PATHWAY PROTEIN G"/>
    <property type="match status" value="1"/>
</dbReference>
<dbReference type="AlphaFoldDB" id="A0AAI9KW09"/>
<dbReference type="NCBIfam" id="TIGR02532">
    <property type="entry name" value="IV_pilin_GFxxxE"/>
    <property type="match status" value="1"/>
</dbReference>
<evidence type="ECO:0000313" key="2">
    <source>
        <dbReference type="EMBL" id="GJA56168.1"/>
    </source>
</evidence>
<reference evidence="2" key="1">
    <citation type="submission" date="2021-07" db="EMBL/GenBank/DDBJ databases">
        <title>Draft genome sequence of carbapenem-resistant Aeromonas spp. in Japan.</title>
        <authorList>
            <person name="Maehana S."/>
            <person name="Suzuki M."/>
            <person name="Kitasato H."/>
        </authorList>
    </citation>
    <scope>NUCLEOTIDE SEQUENCE</scope>
    <source>
        <strain evidence="2">KAM348</strain>
    </source>
</reference>
<dbReference type="InterPro" id="IPR045584">
    <property type="entry name" value="Pilin-like"/>
</dbReference>
<keyword evidence="1" id="KW-1133">Transmembrane helix</keyword>
<name>A0AAI9KW09_AERCA</name>
<organism evidence="2 3">
    <name type="scientific">Aeromonas caviae</name>
    <name type="common">Aeromonas punctata</name>
    <dbReference type="NCBI Taxonomy" id="648"/>
    <lineage>
        <taxon>Bacteria</taxon>
        <taxon>Pseudomonadati</taxon>
        <taxon>Pseudomonadota</taxon>
        <taxon>Gammaproteobacteria</taxon>
        <taxon>Aeromonadales</taxon>
        <taxon>Aeromonadaceae</taxon>
        <taxon>Aeromonas</taxon>
    </lineage>
</organism>
<evidence type="ECO:0000256" key="1">
    <source>
        <dbReference type="SAM" id="Phobius"/>
    </source>
</evidence>
<dbReference type="PROSITE" id="PS00409">
    <property type="entry name" value="PROKAR_NTER_METHYL"/>
    <property type="match status" value="1"/>
</dbReference>
<dbReference type="RefSeq" id="WP_103858949.1">
    <property type="nucleotide sequence ID" value="NZ_BPNL01000055.1"/>
</dbReference>
<sequence length="159" mass="16343">MKKQAGFTLIELVIVIIILGILAVTAAPKFLNLQENAKKSAAQGVQAAVSSSAQLVYSKSALEGEERVSSAAVTGSDGTSIDTAYGYPKASDAGIRNAVTIDGSWKGSEATTGSSYQFKADSDLKKDAKCVLYTQATSTATATTIVGKLSADNGTCVQP</sequence>
<accession>A0AAI9KW09</accession>
<dbReference type="PANTHER" id="PTHR30093:SF7">
    <property type="entry name" value="MSHA MAJOR PILIN SUBUNIT MSHA"/>
    <property type="match status" value="1"/>
</dbReference>
<evidence type="ECO:0000313" key="3">
    <source>
        <dbReference type="Proteomes" id="UP000887009"/>
    </source>
</evidence>
<dbReference type="Proteomes" id="UP000887009">
    <property type="component" value="Unassembled WGS sequence"/>
</dbReference>
<feature type="transmembrane region" description="Helical" evidence="1">
    <location>
        <begin position="12"/>
        <end position="31"/>
    </location>
</feature>
<dbReference type="Pfam" id="PF07963">
    <property type="entry name" value="N_methyl"/>
    <property type="match status" value="1"/>
</dbReference>
<gene>
    <name evidence="2" type="ORF">KAM348_35910</name>
</gene>
<keyword evidence="1" id="KW-0812">Transmembrane</keyword>